<keyword evidence="4" id="KW-1185">Reference proteome</keyword>
<dbReference type="InterPro" id="IPR050792">
    <property type="entry name" value="ADP-ribosylglycohydrolase"/>
</dbReference>
<dbReference type="Gene3D" id="1.10.4080.10">
    <property type="entry name" value="ADP-ribosylation/Crystallin J1"/>
    <property type="match status" value="1"/>
</dbReference>
<dbReference type="SUPFAM" id="SSF101478">
    <property type="entry name" value="ADP-ribosylglycohydrolase"/>
    <property type="match status" value="1"/>
</dbReference>
<dbReference type="Gene3D" id="1.25.40.10">
    <property type="entry name" value="Tetratricopeptide repeat domain"/>
    <property type="match status" value="2"/>
</dbReference>
<gene>
    <name evidence="3" type="ORF">HKK74_07065</name>
</gene>
<dbReference type="InterPro" id="IPR011990">
    <property type="entry name" value="TPR-like_helical_dom_sf"/>
</dbReference>
<organism evidence="3 4">
    <name type="scientific">Actinomadura alba</name>
    <dbReference type="NCBI Taxonomy" id="406431"/>
    <lineage>
        <taxon>Bacteria</taxon>
        <taxon>Bacillati</taxon>
        <taxon>Actinomycetota</taxon>
        <taxon>Actinomycetes</taxon>
        <taxon>Streptosporangiales</taxon>
        <taxon>Thermomonosporaceae</taxon>
        <taxon>Actinomadura</taxon>
    </lineage>
</organism>
<reference evidence="3 4" key="1">
    <citation type="submission" date="2020-06" db="EMBL/GenBank/DDBJ databases">
        <title>Actinomadura xiongansis sp. nov., isolated from soil of Baiyangdian.</title>
        <authorList>
            <person name="Zhang X."/>
        </authorList>
    </citation>
    <scope>NUCLEOTIDE SEQUENCE [LARGE SCALE GENOMIC DNA]</scope>
    <source>
        <strain evidence="3 4">HBUM206468</strain>
    </source>
</reference>
<accession>A0ABR7LKF7</accession>
<dbReference type="SUPFAM" id="SSF48452">
    <property type="entry name" value="TPR-like"/>
    <property type="match status" value="1"/>
</dbReference>
<comment type="caution">
    <text evidence="3">The sequence shown here is derived from an EMBL/GenBank/DDBJ whole genome shotgun (WGS) entry which is preliminary data.</text>
</comment>
<keyword evidence="2" id="KW-0378">Hydrolase</keyword>
<proteinExistence type="inferred from homology"/>
<dbReference type="EMBL" id="JABVEC010000003">
    <property type="protein sequence ID" value="MBC6465249.1"/>
    <property type="molecule type" value="Genomic_DNA"/>
</dbReference>
<sequence>MSIFDDLSRHRPAGARLFVDRHTPCRDFATELNTDPPRQTILAYVGVGGNGKSALLRTFQNRCAFRMPAEQWQELQQYPDEYFVDALGRAPDAVKVPVAFLDFGAQPSGANRPQEPLSALFMLKRQLAAHGVNTPRFDFAAITYLHRSGADVKALIAELFPRSELTSAVGIADAFLQVPAVQLGTALFRWMNGRLDNLLEQKRLRQRVPRDVVEEVLSLPPEPDLLEILPRLFGADLHEALTSGRRRPSRIVLLFDTYEAVAGEGERARFTGVGGPRWIRSLLGNLPLADGVLPVVAGRVAPDWPRALTDPIPEQYISITALGALPDHFAHLYLTEAGVAEGELQDALIDYSTVEPGLVHPLLLGLSTDVALSAGERGTPLAPGDFLDNAELRGRERMLVARLLSRVNAELEEAIAAVSAARSFDHETFVYLGTHLDFPVSQAIFRRLVGFSFVTPQTGDERFAIHQLLRRAIENIAPDAVRQAHEVLADYYSTVPHDDFTGRVDHIYHRARLDPAGGVELWLREMDRALAISRFDMCRSLLSVLGELEMPSESVAQACAYQVARAEIALGRWDEAEQRLDGLPTTAPHSLLLRADLAFVRGDFDAAEGLAAQALAASRPGPERLPFLLMSAELMLFLGRFDEGRRLCEEGLVIIGPEGDANDAVRWHAKLASIEFFRGAIDAAKEQLTLANQRLDSIPEADRDRAAEAGLRVEEAVVAEAEDRPLDARHGQAEALRIRREISDVRGVAHALNGLGLAALQMNDHAEAEERFLESGAIAWDLGEELLLAKITRGRAEAATLAGRFDDADRLAGEALAGFERAMIPYDVTHAWVTQARVHRARGDDAGWLELADRARTEIESESFGSLYARCPEIRIPAAERIAAAMLAFAAGDALGVPWEGSEPGAIDPAEIPALPAARWGWPRGATSDDTAQVLLVAELLADTGGDPTAEQFMGRLADAADEIRGIGPTTGRAIEHFRETGSLPEPDPGQRPTNGAAMRMLPVGWATPATDPERRRELTRTLAVGTHQAPQAIGAACVVTAMGSWAIEGVSVETVLAAAASEVEWVSRHHADLPAVRDALAGSWRPPAAGVSLDAAETVAAIVHVVRTAPDLAAALPLAVSLGGDTDTVAAMVGGILGARVPGQVDELDWLPLVDFNQRPDLAARLHELRRSRYVR</sequence>
<dbReference type="InterPro" id="IPR005502">
    <property type="entry name" value="Ribosyl_crysJ1"/>
</dbReference>
<dbReference type="PANTHER" id="PTHR16222:SF24">
    <property type="entry name" value="ADP-RIBOSYLHYDROLASE ARH3"/>
    <property type="match status" value="1"/>
</dbReference>
<dbReference type="Proteomes" id="UP000805614">
    <property type="component" value="Unassembled WGS sequence"/>
</dbReference>
<dbReference type="Pfam" id="PF03747">
    <property type="entry name" value="ADP_ribosyl_GH"/>
    <property type="match status" value="1"/>
</dbReference>
<evidence type="ECO:0000256" key="2">
    <source>
        <dbReference type="ARBA" id="ARBA00022801"/>
    </source>
</evidence>
<evidence type="ECO:0000313" key="4">
    <source>
        <dbReference type="Proteomes" id="UP000805614"/>
    </source>
</evidence>
<protein>
    <submittedName>
        <fullName evidence="3">ADP-ribosylglycohydrolase family protein</fullName>
    </submittedName>
</protein>
<dbReference type="RefSeq" id="WP_187242245.1">
    <property type="nucleotide sequence ID" value="NZ_BAAAOK010000014.1"/>
</dbReference>
<comment type="similarity">
    <text evidence="1">Belongs to the ADP-ribosylglycohydrolase family.</text>
</comment>
<dbReference type="InterPro" id="IPR036705">
    <property type="entry name" value="Ribosyl_crysJ1_sf"/>
</dbReference>
<dbReference type="PANTHER" id="PTHR16222">
    <property type="entry name" value="ADP-RIBOSYLGLYCOHYDROLASE"/>
    <property type="match status" value="1"/>
</dbReference>
<name>A0ABR7LKF7_9ACTN</name>
<evidence type="ECO:0000313" key="3">
    <source>
        <dbReference type="EMBL" id="MBC6465249.1"/>
    </source>
</evidence>
<evidence type="ECO:0000256" key="1">
    <source>
        <dbReference type="ARBA" id="ARBA00010702"/>
    </source>
</evidence>